<evidence type="ECO:0000313" key="3">
    <source>
        <dbReference type="Proteomes" id="UP001631957"/>
    </source>
</evidence>
<keyword evidence="1" id="KW-0732">Signal</keyword>
<reference evidence="2 3" key="1">
    <citation type="submission" date="2024-12" db="EMBL/GenBank/DDBJ databases">
        <title>Forecasting of Potato common scab and diversities of Pathogenic streptomyces spp. in china.</title>
        <authorList>
            <person name="Handique U."/>
            <person name="Wu J."/>
        </authorList>
    </citation>
    <scope>NUCLEOTIDE SEQUENCE [LARGE SCALE GENOMIC DNA]</scope>
    <source>
        <strain evidence="2 3">ZRIMU1530</strain>
    </source>
</reference>
<dbReference type="Proteomes" id="UP001631957">
    <property type="component" value="Unassembled WGS sequence"/>
</dbReference>
<sequence length="131" mass="14180">MIRSVRSTPWRKALTVLATVFALSATASVSSAGAAPAEVRGCKDGYFCMWHAQNWGGGWPDGPDPDRTFFYCTKVPISGWVGRGSYINNQTPGTVATFYGRDGVTVVGRSAAAYASNPSYDWTPVWYVKPC</sequence>
<feature type="chain" id="PRO_5045853237" description="Peptidase inhibitor family I36" evidence="1">
    <location>
        <begin position="28"/>
        <end position="131"/>
    </location>
</feature>
<organism evidence="2 3">
    <name type="scientific">Streptomyces niveiscabiei</name>
    <dbReference type="NCBI Taxonomy" id="164115"/>
    <lineage>
        <taxon>Bacteria</taxon>
        <taxon>Bacillati</taxon>
        <taxon>Actinomycetota</taxon>
        <taxon>Actinomycetes</taxon>
        <taxon>Kitasatosporales</taxon>
        <taxon>Streptomycetaceae</taxon>
        <taxon>Streptomyces</taxon>
    </lineage>
</organism>
<protein>
    <recommendedName>
        <fullName evidence="4">Peptidase inhibitor family I36</fullName>
    </recommendedName>
</protein>
<dbReference type="RefSeq" id="WP_055719462.1">
    <property type="nucleotide sequence ID" value="NZ_JBJVNI010000031.1"/>
</dbReference>
<proteinExistence type="predicted"/>
<name>A0ABW9I799_9ACTN</name>
<dbReference type="EMBL" id="JBJVNI010000031">
    <property type="protein sequence ID" value="MFM9615117.1"/>
    <property type="molecule type" value="Genomic_DNA"/>
</dbReference>
<comment type="caution">
    <text evidence="2">The sequence shown here is derived from an EMBL/GenBank/DDBJ whole genome shotgun (WGS) entry which is preliminary data.</text>
</comment>
<gene>
    <name evidence="2" type="ORF">ACKI18_41350</name>
</gene>
<evidence type="ECO:0008006" key="4">
    <source>
        <dbReference type="Google" id="ProtNLM"/>
    </source>
</evidence>
<feature type="signal peptide" evidence="1">
    <location>
        <begin position="1"/>
        <end position="27"/>
    </location>
</feature>
<evidence type="ECO:0000256" key="1">
    <source>
        <dbReference type="SAM" id="SignalP"/>
    </source>
</evidence>
<accession>A0ABW9I799</accession>
<keyword evidence="3" id="KW-1185">Reference proteome</keyword>
<evidence type="ECO:0000313" key="2">
    <source>
        <dbReference type="EMBL" id="MFM9615117.1"/>
    </source>
</evidence>